<evidence type="ECO:0000256" key="1">
    <source>
        <dbReference type="SAM" id="MobiDB-lite"/>
    </source>
</evidence>
<feature type="region of interest" description="Disordered" evidence="1">
    <location>
        <begin position="90"/>
        <end position="113"/>
    </location>
</feature>
<sequence>MDHSLLHVSDKVRRSLLVVHSWSHFHQEASSPHPSRMPERISTTCIGGRCEEQNPNVKIKRPHGHFLKLAIFDPVRRRPALADAECKVVAKEKPTDNQQPIGQSVELQRARED</sequence>
<dbReference type="Proteomes" id="UP000317650">
    <property type="component" value="Chromosome 10"/>
</dbReference>
<accession>A0A4S8IX39</accession>
<name>A0A4S8IX39_MUSBA</name>
<proteinExistence type="predicted"/>
<dbReference type="AlphaFoldDB" id="A0A4S8IX39"/>
<keyword evidence="3" id="KW-1185">Reference proteome</keyword>
<reference evidence="2 3" key="1">
    <citation type="journal article" date="2019" name="Nat. Plants">
        <title>Genome sequencing of Musa balbisiana reveals subgenome evolution and function divergence in polyploid bananas.</title>
        <authorList>
            <person name="Yao X."/>
        </authorList>
    </citation>
    <scope>NUCLEOTIDE SEQUENCE [LARGE SCALE GENOMIC DNA]</scope>
    <source>
        <strain evidence="3">cv. DH-PKW</strain>
        <tissue evidence="2">Leaves</tissue>
    </source>
</reference>
<gene>
    <name evidence="2" type="ORF">C4D60_Mb10t14140</name>
</gene>
<protein>
    <submittedName>
        <fullName evidence="2">Uncharacterized protein</fullName>
    </submittedName>
</protein>
<comment type="caution">
    <text evidence="2">The sequence shown here is derived from an EMBL/GenBank/DDBJ whole genome shotgun (WGS) entry which is preliminary data.</text>
</comment>
<evidence type="ECO:0000313" key="2">
    <source>
        <dbReference type="EMBL" id="THU53413.1"/>
    </source>
</evidence>
<evidence type="ECO:0000313" key="3">
    <source>
        <dbReference type="Proteomes" id="UP000317650"/>
    </source>
</evidence>
<organism evidence="2 3">
    <name type="scientific">Musa balbisiana</name>
    <name type="common">Banana</name>
    <dbReference type="NCBI Taxonomy" id="52838"/>
    <lineage>
        <taxon>Eukaryota</taxon>
        <taxon>Viridiplantae</taxon>
        <taxon>Streptophyta</taxon>
        <taxon>Embryophyta</taxon>
        <taxon>Tracheophyta</taxon>
        <taxon>Spermatophyta</taxon>
        <taxon>Magnoliopsida</taxon>
        <taxon>Liliopsida</taxon>
        <taxon>Zingiberales</taxon>
        <taxon>Musaceae</taxon>
        <taxon>Musa</taxon>
    </lineage>
</organism>
<feature type="compositionally biased region" description="Polar residues" evidence="1">
    <location>
        <begin position="96"/>
        <end position="106"/>
    </location>
</feature>
<dbReference type="EMBL" id="PYDT01000008">
    <property type="protein sequence ID" value="THU53413.1"/>
    <property type="molecule type" value="Genomic_DNA"/>
</dbReference>